<dbReference type="SUPFAM" id="SSF103481">
    <property type="entry name" value="Multidrug resistance efflux transporter EmrE"/>
    <property type="match status" value="1"/>
</dbReference>
<evidence type="ECO:0000313" key="7">
    <source>
        <dbReference type="EMBL" id="RSH78392.1"/>
    </source>
</evidence>
<evidence type="ECO:0000256" key="5">
    <source>
        <dbReference type="SAM" id="MobiDB-lite"/>
    </source>
</evidence>
<evidence type="ECO:0000256" key="4">
    <source>
        <dbReference type="ARBA" id="ARBA00023136"/>
    </source>
</evidence>
<feature type="transmembrane region" description="Helical" evidence="6">
    <location>
        <begin position="339"/>
        <end position="361"/>
    </location>
</feature>
<feature type="region of interest" description="Disordered" evidence="5">
    <location>
        <begin position="78"/>
        <end position="113"/>
    </location>
</feature>
<dbReference type="PANTHER" id="PTHR12570">
    <property type="match status" value="1"/>
</dbReference>
<proteinExistence type="predicted"/>
<feature type="transmembrane region" description="Helical" evidence="6">
    <location>
        <begin position="245"/>
        <end position="262"/>
    </location>
</feature>
<feature type="transmembrane region" description="Helical" evidence="6">
    <location>
        <begin position="208"/>
        <end position="233"/>
    </location>
</feature>
<keyword evidence="4 6" id="KW-0472">Membrane</keyword>
<dbReference type="AlphaFoldDB" id="A0A427XHS9"/>
<evidence type="ECO:0008006" key="9">
    <source>
        <dbReference type="Google" id="ProtNLM"/>
    </source>
</evidence>
<dbReference type="GO" id="GO:0016020">
    <property type="term" value="C:membrane"/>
    <property type="evidence" value="ECO:0007669"/>
    <property type="project" value="UniProtKB-SubCell"/>
</dbReference>
<gene>
    <name evidence="7" type="ORF">EHS24_002117</name>
</gene>
<reference evidence="7 8" key="1">
    <citation type="submission" date="2018-11" db="EMBL/GenBank/DDBJ databases">
        <title>Genome sequence of Apiotrichum porosum DSM 27194.</title>
        <authorList>
            <person name="Aliyu H."/>
            <person name="Gorte O."/>
            <person name="Ochsenreither K."/>
        </authorList>
    </citation>
    <scope>NUCLEOTIDE SEQUENCE [LARGE SCALE GENOMIC DNA]</scope>
    <source>
        <strain evidence="7 8">DSM 27194</strain>
    </source>
</reference>
<sequence length="477" mass="50360">MPDDPQASLIGVAIACAGNILISLALTVQKLAHKRGAEKAAAAQAVEAASKFGRLSLHGPPHIDQLVLNDDYVDPLTPTTRPLPASRLPGSDRNGGRTDIPLSSSSGTDTPPLASEGTYLTSRLWWFGLGLMAVGEAGNFLSYGFAPASVVAPLGTVALIANCVFAPLVLGESFTMRNVMGMLLAILGAVTVVWSSRDSNKRMSPDELWAAITAPLFIIYTAVNIAVIVPLTLLSSRDSWGGKYIGIDVGVCALFGGYTVMATKALSSLVSTKFLAALRYPIAWAAIVVLVATSVFQIKFLNRALMRFESKEVIPTQFVFFSLSAIIGSAVLYNEFQDVGFSHFVNFTFGIATTFLGVYFLTTPGNVATEAPSRTSLEVVDEETPLLTPPRRPSLVPNLPIGIGAAPALPPAHVGRLIKRTSSTNLAVGINSQGSLLLLATTPPVTPSAPGGHSHGHTRDRSMSLGRAFSGLTRCIF</sequence>
<evidence type="ECO:0000256" key="2">
    <source>
        <dbReference type="ARBA" id="ARBA00022692"/>
    </source>
</evidence>
<feature type="transmembrane region" description="Helical" evidence="6">
    <location>
        <begin position="178"/>
        <end position="196"/>
    </location>
</feature>
<comment type="caution">
    <text evidence="7">The sequence shown here is derived from an EMBL/GenBank/DDBJ whole genome shotgun (WGS) entry which is preliminary data.</text>
</comment>
<comment type="subcellular location">
    <subcellularLocation>
        <location evidence="1">Membrane</location>
        <topology evidence="1">Multi-pass membrane protein</topology>
    </subcellularLocation>
</comment>
<dbReference type="InterPro" id="IPR008521">
    <property type="entry name" value="Mg_trans_NIPA"/>
</dbReference>
<feature type="transmembrane region" description="Helical" evidence="6">
    <location>
        <begin position="151"/>
        <end position="171"/>
    </location>
</feature>
<keyword evidence="3 6" id="KW-1133">Transmembrane helix</keyword>
<dbReference type="RefSeq" id="XP_028473539.1">
    <property type="nucleotide sequence ID" value="XM_028617861.1"/>
</dbReference>
<evidence type="ECO:0000313" key="8">
    <source>
        <dbReference type="Proteomes" id="UP000279236"/>
    </source>
</evidence>
<protein>
    <recommendedName>
        <fullName evidence="9">NIPA-like protein 3</fullName>
    </recommendedName>
</protein>
<keyword evidence="8" id="KW-1185">Reference proteome</keyword>
<dbReference type="Pfam" id="PF05653">
    <property type="entry name" value="Mg_trans_NIPA"/>
    <property type="match status" value="1"/>
</dbReference>
<organism evidence="7 8">
    <name type="scientific">Apiotrichum porosum</name>
    <dbReference type="NCBI Taxonomy" id="105984"/>
    <lineage>
        <taxon>Eukaryota</taxon>
        <taxon>Fungi</taxon>
        <taxon>Dikarya</taxon>
        <taxon>Basidiomycota</taxon>
        <taxon>Agaricomycotina</taxon>
        <taxon>Tremellomycetes</taxon>
        <taxon>Trichosporonales</taxon>
        <taxon>Trichosporonaceae</taxon>
        <taxon>Apiotrichum</taxon>
    </lineage>
</organism>
<dbReference type="OrthoDB" id="165382at2759"/>
<feature type="transmembrane region" description="Helical" evidence="6">
    <location>
        <begin position="282"/>
        <end position="301"/>
    </location>
</feature>
<dbReference type="GO" id="GO:0015095">
    <property type="term" value="F:magnesium ion transmembrane transporter activity"/>
    <property type="evidence" value="ECO:0007669"/>
    <property type="project" value="InterPro"/>
</dbReference>
<evidence type="ECO:0000256" key="3">
    <source>
        <dbReference type="ARBA" id="ARBA00022989"/>
    </source>
</evidence>
<evidence type="ECO:0000256" key="1">
    <source>
        <dbReference type="ARBA" id="ARBA00004141"/>
    </source>
</evidence>
<feature type="transmembrane region" description="Helical" evidence="6">
    <location>
        <begin position="313"/>
        <end position="333"/>
    </location>
</feature>
<dbReference type="EMBL" id="RSCE01000012">
    <property type="protein sequence ID" value="RSH78392.1"/>
    <property type="molecule type" value="Genomic_DNA"/>
</dbReference>
<feature type="transmembrane region" description="Helical" evidence="6">
    <location>
        <begin position="124"/>
        <end position="145"/>
    </location>
</feature>
<accession>A0A427XHS9</accession>
<dbReference type="InterPro" id="IPR037185">
    <property type="entry name" value="EmrE-like"/>
</dbReference>
<keyword evidence="2 6" id="KW-0812">Transmembrane</keyword>
<evidence type="ECO:0000256" key="6">
    <source>
        <dbReference type="SAM" id="Phobius"/>
    </source>
</evidence>
<name>A0A427XHS9_9TREE</name>
<dbReference type="GeneID" id="39586660"/>
<dbReference type="Proteomes" id="UP000279236">
    <property type="component" value="Unassembled WGS sequence"/>
</dbReference>
<feature type="transmembrane region" description="Helical" evidence="6">
    <location>
        <begin position="6"/>
        <end position="26"/>
    </location>
</feature>
<dbReference type="PANTHER" id="PTHR12570:SF65">
    <property type="entry name" value="MAGNESIUM TRANSPORTER NIPA9-RELATED"/>
    <property type="match status" value="1"/>
</dbReference>